<proteinExistence type="predicted"/>
<dbReference type="PANTHER" id="PTHR11909">
    <property type="entry name" value="CASEIN KINASE-RELATED"/>
    <property type="match status" value="1"/>
</dbReference>
<dbReference type="GO" id="GO:0005524">
    <property type="term" value="F:ATP binding"/>
    <property type="evidence" value="ECO:0007669"/>
    <property type="project" value="InterPro"/>
</dbReference>
<dbReference type="AlphaFoldDB" id="A0A2A2JHL7"/>
<evidence type="ECO:0000259" key="1">
    <source>
        <dbReference type="PROSITE" id="PS50011"/>
    </source>
</evidence>
<dbReference type="Pfam" id="PF00069">
    <property type="entry name" value="Pkinase"/>
    <property type="match status" value="1"/>
</dbReference>
<dbReference type="PROSITE" id="PS50011">
    <property type="entry name" value="PROTEIN_KINASE_DOM"/>
    <property type="match status" value="1"/>
</dbReference>
<evidence type="ECO:0000313" key="3">
    <source>
        <dbReference type="Proteomes" id="UP000218231"/>
    </source>
</evidence>
<dbReference type="GO" id="GO:0004672">
    <property type="term" value="F:protein kinase activity"/>
    <property type="evidence" value="ECO:0007669"/>
    <property type="project" value="InterPro"/>
</dbReference>
<feature type="domain" description="Protein kinase" evidence="1">
    <location>
        <begin position="1"/>
        <end position="191"/>
    </location>
</feature>
<name>A0A2A2JHL7_9BILA</name>
<dbReference type="Gene3D" id="1.10.510.10">
    <property type="entry name" value="Transferase(Phosphotransferase) domain 1"/>
    <property type="match status" value="1"/>
</dbReference>
<dbReference type="InterPro" id="IPR011009">
    <property type="entry name" value="Kinase-like_dom_sf"/>
</dbReference>
<dbReference type="EMBL" id="LIAE01010425">
    <property type="protein sequence ID" value="PAV61213.1"/>
    <property type="molecule type" value="Genomic_DNA"/>
</dbReference>
<gene>
    <name evidence="2" type="ORF">WR25_12924</name>
</gene>
<organism evidence="2 3">
    <name type="scientific">Diploscapter pachys</name>
    <dbReference type="NCBI Taxonomy" id="2018661"/>
    <lineage>
        <taxon>Eukaryota</taxon>
        <taxon>Metazoa</taxon>
        <taxon>Ecdysozoa</taxon>
        <taxon>Nematoda</taxon>
        <taxon>Chromadorea</taxon>
        <taxon>Rhabditida</taxon>
        <taxon>Rhabditina</taxon>
        <taxon>Rhabditomorpha</taxon>
        <taxon>Rhabditoidea</taxon>
        <taxon>Rhabditidae</taxon>
        <taxon>Diploscapter</taxon>
    </lineage>
</organism>
<dbReference type="Proteomes" id="UP000218231">
    <property type="component" value="Unassembled WGS sequence"/>
</dbReference>
<dbReference type="InterPro" id="IPR050235">
    <property type="entry name" value="CK1_Ser-Thr_kinase"/>
</dbReference>
<reference evidence="2 3" key="1">
    <citation type="journal article" date="2017" name="Curr. Biol.">
        <title>Genome architecture and evolution of a unichromosomal asexual nematode.</title>
        <authorList>
            <person name="Fradin H."/>
            <person name="Zegar C."/>
            <person name="Gutwein M."/>
            <person name="Lucas J."/>
            <person name="Kovtun M."/>
            <person name="Corcoran D."/>
            <person name="Baugh L.R."/>
            <person name="Kiontke K."/>
            <person name="Gunsalus K."/>
            <person name="Fitch D.H."/>
            <person name="Piano F."/>
        </authorList>
    </citation>
    <scope>NUCLEOTIDE SEQUENCE [LARGE SCALE GENOMIC DNA]</scope>
    <source>
        <strain evidence="2">PF1309</strain>
    </source>
</reference>
<dbReference type="OrthoDB" id="5979581at2759"/>
<dbReference type="SUPFAM" id="SSF56112">
    <property type="entry name" value="Protein kinase-like (PK-like)"/>
    <property type="match status" value="1"/>
</dbReference>
<sequence>MSLVGKSLEDLRRQVLCKNFSKSTAMKISLQALEAISDLHSVGFLHRDIKPANFASSLSDELQLIYVLDFGITRKYRNADGTVKVPRAKARFLGTVRFASRACHYGQEQGRKDDLESWIYLLFDSFDIQHGMQWKKVRERQEVRALKEIFFKSKTGRHFSVVPKDLYSIVLYVGQLKYETEPDYTYIRNYLLTTAKQTKIDVEKKFDWTGKVSQAAKREKKEQKQI</sequence>
<keyword evidence="3" id="KW-1185">Reference proteome</keyword>
<dbReference type="STRING" id="2018661.A0A2A2JHL7"/>
<accession>A0A2A2JHL7</accession>
<protein>
    <recommendedName>
        <fullName evidence="1">Protein kinase domain-containing protein</fullName>
    </recommendedName>
</protein>
<evidence type="ECO:0000313" key="2">
    <source>
        <dbReference type="EMBL" id="PAV61213.1"/>
    </source>
</evidence>
<dbReference type="InterPro" id="IPR000719">
    <property type="entry name" value="Prot_kinase_dom"/>
</dbReference>
<comment type="caution">
    <text evidence="2">The sequence shown here is derived from an EMBL/GenBank/DDBJ whole genome shotgun (WGS) entry which is preliminary data.</text>
</comment>